<feature type="non-terminal residue" evidence="2">
    <location>
        <position position="206"/>
    </location>
</feature>
<feature type="non-terminal residue" evidence="2">
    <location>
        <position position="1"/>
    </location>
</feature>
<feature type="compositionally biased region" description="Basic residues" evidence="1">
    <location>
        <begin position="69"/>
        <end position="79"/>
    </location>
</feature>
<gene>
    <name evidence="2" type="ORF">CHARACLAT_027080</name>
</gene>
<protein>
    <submittedName>
        <fullName evidence="2">Uncharacterized protein</fullName>
    </submittedName>
</protein>
<feature type="region of interest" description="Disordered" evidence="1">
    <location>
        <begin position="1"/>
        <end position="79"/>
    </location>
</feature>
<dbReference type="Proteomes" id="UP001352852">
    <property type="component" value="Unassembled WGS sequence"/>
</dbReference>
<name>A0ABU7F8V5_9TELE</name>
<reference evidence="2 3" key="1">
    <citation type="submission" date="2021-06" db="EMBL/GenBank/DDBJ databases">
        <authorList>
            <person name="Palmer J.M."/>
        </authorList>
    </citation>
    <scope>NUCLEOTIDE SEQUENCE [LARGE SCALE GENOMIC DNA]</scope>
    <source>
        <strain evidence="2 3">CL_MEX2019</strain>
        <tissue evidence="2">Muscle</tissue>
    </source>
</reference>
<accession>A0ABU7F8V5</accession>
<feature type="compositionally biased region" description="Basic and acidic residues" evidence="1">
    <location>
        <begin position="18"/>
        <end position="27"/>
    </location>
</feature>
<proteinExistence type="predicted"/>
<sequence>VNGKEEKLQLLRRPRGRQAGDREDAVRRFQSSRDTGKRGQEPQHPLAGRRSGGRGRPEENHHPGERGGHHSRHHHRLRHFRHADRCDSGGGLGGSVSGRVGGLRGLLHCGSALLRGAGDHHHEVRGGLCVHPGGVRLPAGFPQALDRAAHHPALLSVHRRLRVRHIPPEAPVPCVSGTGGRSQTGGLPLHPITDLRELLQREGDYQ</sequence>
<organism evidence="2 3">
    <name type="scientific">Characodon lateralis</name>
    <dbReference type="NCBI Taxonomy" id="208331"/>
    <lineage>
        <taxon>Eukaryota</taxon>
        <taxon>Metazoa</taxon>
        <taxon>Chordata</taxon>
        <taxon>Craniata</taxon>
        <taxon>Vertebrata</taxon>
        <taxon>Euteleostomi</taxon>
        <taxon>Actinopterygii</taxon>
        <taxon>Neopterygii</taxon>
        <taxon>Teleostei</taxon>
        <taxon>Neoteleostei</taxon>
        <taxon>Acanthomorphata</taxon>
        <taxon>Ovalentaria</taxon>
        <taxon>Atherinomorphae</taxon>
        <taxon>Cyprinodontiformes</taxon>
        <taxon>Goodeidae</taxon>
        <taxon>Characodon</taxon>
    </lineage>
</organism>
<dbReference type="EMBL" id="JAHUTJ010077136">
    <property type="protein sequence ID" value="MED6295014.1"/>
    <property type="molecule type" value="Genomic_DNA"/>
</dbReference>
<feature type="compositionally biased region" description="Basic and acidic residues" evidence="1">
    <location>
        <begin position="55"/>
        <end position="68"/>
    </location>
</feature>
<keyword evidence="3" id="KW-1185">Reference proteome</keyword>
<evidence type="ECO:0000256" key="1">
    <source>
        <dbReference type="SAM" id="MobiDB-lite"/>
    </source>
</evidence>
<evidence type="ECO:0000313" key="2">
    <source>
        <dbReference type="EMBL" id="MED6295014.1"/>
    </source>
</evidence>
<evidence type="ECO:0000313" key="3">
    <source>
        <dbReference type="Proteomes" id="UP001352852"/>
    </source>
</evidence>
<comment type="caution">
    <text evidence="2">The sequence shown here is derived from an EMBL/GenBank/DDBJ whole genome shotgun (WGS) entry which is preliminary data.</text>
</comment>